<name>A0A4R6U043_9GAMM</name>
<dbReference type="OrthoDB" id="9807664at2"/>
<evidence type="ECO:0000256" key="7">
    <source>
        <dbReference type="ARBA" id="ARBA00057608"/>
    </source>
</evidence>
<evidence type="ECO:0000256" key="1">
    <source>
        <dbReference type="ARBA" id="ARBA00022723"/>
    </source>
</evidence>
<dbReference type="PANTHER" id="PTHR30037:SF4">
    <property type="entry name" value="DNA-3-METHYLADENINE GLYCOSYLASE I"/>
    <property type="match status" value="1"/>
</dbReference>
<feature type="binding site" evidence="9">
    <location>
        <position position="31"/>
    </location>
    <ligand>
        <name>Zn(2+)</name>
        <dbReference type="ChEBI" id="CHEBI:29105"/>
    </ligand>
</feature>
<sequence>MPPAGKHDDLLSQLLLSDQYKEYRVEPRHRCPWPGQHADYIEYHDHEWGRPCHDSRKLLEKLCLEGQQAGLSWLVVLRKRARYRQCFHDFDPQKVACMTDAELDRLVQDRGLIRHRGKLEAVRSNAQAYLRLQQQGVDFSAWLWGFVGGQPRINRFADMREVPTQTPESAAMSRALKKAGFAFVGPTGCYAFMQSMGMVNDHLTGCFLHPDHASASAGQSQ</sequence>
<evidence type="ECO:0000256" key="6">
    <source>
        <dbReference type="ARBA" id="ARBA00052558"/>
    </source>
</evidence>
<protein>
    <recommendedName>
        <fullName evidence="8">DNA-3-methyladenine glycosylase I</fullName>
        <ecNumber evidence="8">3.2.2.20</ecNumber>
    </recommendedName>
</protein>
<dbReference type="GO" id="GO:0008725">
    <property type="term" value="F:DNA-3-methyladenine glycosylase activity"/>
    <property type="evidence" value="ECO:0007669"/>
    <property type="project" value="UniProtKB-EC"/>
</dbReference>
<evidence type="ECO:0000256" key="9">
    <source>
        <dbReference type="PIRSR" id="PIRSR604597-1"/>
    </source>
</evidence>
<reference evidence="10 11" key="1">
    <citation type="submission" date="2019-03" db="EMBL/GenBank/DDBJ databases">
        <title>Genomic Encyclopedia of Type Strains, Phase IV (KMG-IV): sequencing the most valuable type-strain genomes for metagenomic binning, comparative biology and taxonomic classification.</title>
        <authorList>
            <person name="Goeker M."/>
        </authorList>
    </citation>
    <scope>NUCLEOTIDE SEQUENCE [LARGE SCALE GENOMIC DNA]</scope>
    <source>
        <strain evidence="10 11">DSM 28679</strain>
    </source>
</reference>
<keyword evidence="2" id="KW-0227">DNA damage</keyword>
<evidence type="ECO:0000313" key="11">
    <source>
        <dbReference type="Proteomes" id="UP000294575"/>
    </source>
</evidence>
<keyword evidence="1 9" id="KW-0479">Metal-binding</keyword>
<dbReference type="EMBL" id="SNYK01000003">
    <property type="protein sequence ID" value="TDQ39016.1"/>
    <property type="molecule type" value="Genomic_DNA"/>
</dbReference>
<proteinExistence type="predicted"/>
<comment type="caution">
    <text evidence="10">The sequence shown here is derived from an EMBL/GenBank/DDBJ whole genome shotgun (WGS) entry which is preliminary data.</text>
</comment>
<keyword evidence="3" id="KW-0378">Hydrolase</keyword>
<keyword evidence="4 9" id="KW-0862">Zinc</keyword>
<dbReference type="InterPro" id="IPR004597">
    <property type="entry name" value="Tag"/>
</dbReference>
<feature type="binding site" evidence="9">
    <location>
        <position position="206"/>
    </location>
    <ligand>
        <name>Zn(2+)</name>
        <dbReference type="ChEBI" id="CHEBI:29105"/>
    </ligand>
</feature>
<dbReference type="Gene3D" id="1.10.340.30">
    <property type="entry name" value="Hypothetical protein, domain 2"/>
    <property type="match status" value="1"/>
</dbReference>
<dbReference type="SUPFAM" id="SSF48150">
    <property type="entry name" value="DNA-glycosylase"/>
    <property type="match status" value="1"/>
</dbReference>
<evidence type="ECO:0000256" key="5">
    <source>
        <dbReference type="ARBA" id="ARBA00023204"/>
    </source>
</evidence>
<dbReference type="InterPro" id="IPR011257">
    <property type="entry name" value="DNA_glycosylase"/>
</dbReference>
<evidence type="ECO:0000256" key="8">
    <source>
        <dbReference type="ARBA" id="ARBA00066766"/>
    </source>
</evidence>
<dbReference type="InterPro" id="IPR005019">
    <property type="entry name" value="Adenine_glyco"/>
</dbReference>
<dbReference type="EC" id="3.2.2.20" evidence="8"/>
<organism evidence="10 11">
    <name type="scientific">Thiopseudomonas denitrificans</name>
    <dbReference type="NCBI Taxonomy" id="1501432"/>
    <lineage>
        <taxon>Bacteria</taxon>
        <taxon>Pseudomonadati</taxon>
        <taxon>Pseudomonadota</taxon>
        <taxon>Gammaproteobacteria</taxon>
        <taxon>Pseudomonadales</taxon>
        <taxon>Pseudomonadaceae</taxon>
        <taxon>Thiopseudomonas</taxon>
    </lineage>
</organism>
<comment type="function">
    <text evidence="7">Hydrolysis of the deoxyribose N-glycosidic bond to excise 3-methyladenine from the damaged DNA polymer formed by alkylation lesions.</text>
</comment>
<keyword evidence="11" id="KW-1185">Reference proteome</keyword>
<dbReference type="FunFam" id="1.10.340.30:FF:000009">
    <property type="entry name" value="DNA-3-methyladenine glycosylase I"/>
    <property type="match status" value="1"/>
</dbReference>
<dbReference type="GO" id="GO:0046872">
    <property type="term" value="F:metal ion binding"/>
    <property type="evidence" value="ECO:0007669"/>
    <property type="project" value="UniProtKB-KW"/>
</dbReference>
<gene>
    <name evidence="10" type="ORF">DFQ45_103186</name>
</gene>
<keyword evidence="5" id="KW-0234">DNA repair</keyword>
<dbReference type="Pfam" id="PF03352">
    <property type="entry name" value="Adenine_glyco"/>
    <property type="match status" value="1"/>
</dbReference>
<dbReference type="AlphaFoldDB" id="A0A4R6U043"/>
<evidence type="ECO:0000256" key="4">
    <source>
        <dbReference type="ARBA" id="ARBA00022833"/>
    </source>
</evidence>
<feature type="binding site" evidence="9">
    <location>
        <position position="44"/>
    </location>
    <ligand>
        <name>Zn(2+)</name>
        <dbReference type="ChEBI" id="CHEBI:29105"/>
    </ligand>
</feature>
<dbReference type="Proteomes" id="UP000294575">
    <property type="component" value="Unassembled WGS sequence"/>
</dbReference>
<dbReference type="NCBIfam" id="TIGR00624">
    <property type="entry name" value="tag"/>
    <property type="match status" value="1"/>
</dbReference>
<dbReference type="PANTHER" id="PTHR30037">
    <property type="entry name" value="DNA-3-METHYLADENINE GLYCOSYLASE 1"/>
    <property type="match status" value="1"/>
</dbReference>
<feature type="binding site" evidence="9">
    <location>
        <position position="202"/>
    </location>
    <ligand>
        <name>Zn(2+)</name>
        <dbReference type="ChEBI" id="CHEBI:29105"/>
    </ligand>
</feature>
<evidence type="ECO:0000256" key="3">
    <source>
        <dbReference type="ARBA" id="ARBA00022801"/>
    </source>
</evidence>
<accession>A0A4R6U043</accession>
<evidence type="ECO:0000256" key="2">
    <source>
        <dbReference type="ARBA" id="ARBA00022763"/>
    </source>
</evidence>
<evidence type="ECO:0000313" key="10">
    <source>
        <dbReference type="EMBL" id="TDQ39016.1"/>
    </source>
</evidence>
<dbReference type="GO" id="GO:0006284">
    <property type="term" value="P:base-excision repair"/>
    <property type="evidence" value="ECO:0007669"/>
    <property type="project" value="InterPro"/>
</dbReference>
<dbReference type="InterPro" id="IPR052891">
    <property type="entry name" value="DNA-3mA_glycosylase"/>
</dbReference>
<comment type="catalytic activity">
    <reaction evidence="6">
        <text>Hydrolysis of alkylated DNA, releasing 3-methyladenine.</text>
        <dbReference type="EC" id="3.2.2.20"/>
    </reaction>
</comment>